<gene>
    <name evidence="4" type="ORF">B0H94_111109</name>
</gene>
<dbReference type="OrthoDB" id="9806150at2"/>
<evidence type="ECO:0000259" key="3">
    <source>
        <dbReference type="PROSITE" id="PS51462"/>
    </source>
</evidence>
<dbReference type="PANTHER" id="PTHR11839">
    <property type="entry name" value="UDP/ADP-SUGAR PYROPHOSPHATASE"/>
    <property type="match status" value="1"/>
</dbReference>
<dbReference type="GO" id="GO:0016787">
    <property type="term" value="F:hydrolase activity"/>
    <property type="evidence" value="ECO:0007669"/>
    <property type="project" value="UniProtKB-KW"/>
</dbReference>
<dbReference type="SUPFAM" id="SSF55811">
    <property type="entry name" value="Nudix"/>
    <property type="match status" value="1"/>
</dbReference>
<dbReference type="PROSITE" id="PS00893">
    <property type="entry name" value="NUDIX_BOX"/>
    <property type="match status" value="1"/>
</dbReference>
<keyword evidence="2" id="KW-0378">Hydrolase</keyword>
<accession>A0A2P8HAP0</accession>
<protein>
    <submittedName>
        <fullName evidence="4">ADP-ribose pyrophosphatase</fullName>
    </submittedName>
</protein>
<dbReference type="Proteomes" id="UP000242310">
    <property type="component" value="Unassembled WGS sequence"/>
</dbReference>
<dbReference type="Pfam" id="PF00293">
    <property type="entry name" value="NUDIX"/>
    <property type="match status" value="1"/>
</dbReference>
<evidence type="ECO:0000256" key="1">
    <source>
        <dbReference type="ARBA" id="ARBA00001946"/>
    </source>
</evidence>
<dbReference type="PROSITE" id="PS51462">
    <property type="entry name" value="NUDIX"/>
    <property type="match status" value="1"/>
</dbReference>
<feature type="domain" description="Nudix hydrolase" evidence="3">
    <location>
        <begin position="40"/>
        <end position="169"/>
    </location>
</feature>
<dbReference type="RefSeq" id="WP_106589424.1">
    <property type="nucleotide sequence ID" value="NZ_PYAV01000011.1"/>
</dbReference>
<reference evidence="4 5" key="1">
    <citation type="submission" date="2018-03" db="EMBL/GenBank/DDBJ databases">
        <title>Genomic Encyclopedia of Type Strains, Phase III (KMG-III): the genomes of soil and plant-associated and newly described type strains.</title>
        <authorList>
            <person name="Whitman W."/>
        </authorList>
    </citation>
    <scope>NUCLEOTIDE SEQUENCE [LARGE SCALE GENOMIC DNA]</scope>
    <source>
        <strain evidence="4 5">CGMCC 1.07653</strain>
    </source>
</reference>
<comment type="cofactor">
    <cofactor evidence="1">
        <name>Mg(2+)</name>
        <dbReference type="ChEBI" id="CHEBI:18420"/>
    </cofactor>
</comment>
<comment type="caution">
    <text evidence="4">The sequence shown here is derived from an EMBL/GenBank/DDBJ whole genome shotgun (WGS) entry which is preliminary data.</text>
</comment>
<dbReference type="Gene3D" id="3.90.79.10">
    <property type="entry name" value="Nucleoside Triphosphate Pyrophosphohydrolase"/>
    <property type="match status" value="1"/>
</dbReference>
<dbReference type="InterPro" id="IPR020084">
    <property type="entry name" value="NUDIX_hydrolase_CS"/>
</dbReference>
<dbReference type="GO" id="GO:0005829">
    <property type="term" value="C:cytosol"/>
    <property type="evidence" value="ECO:0007669"/>
    <property type="project" value="TreeGrafter"/>
</dbReference>
<sequence length="183" mass="20576">MRDLTEETMNKETIYEGRVFNVELHDVKLPNGETSRREVVKHPGAVAIAPVTSDNKILLVQQFRKPLEKMIYELPAGKREAGEEAAVTARRELEEETGVSAEALHWVTSFYTSPGFADELIDIYTAEGLTTGEAHTEEDEFVNVVELSLEEAEKLVENGGIHDAKTAFVIQYLRLQEMKNRLG</sequence>
<dbReference type="InterPro" id="IPR015797">
    <property type="entry name" value="NUDIX_hydrolase-like_dom_sf"/>
</dbReference>
<keyword evidence="5" id="KW-1185">Reference proteome</keyword>
<dbReference type="GO" id="GO:0006753">
    <property type="term" value="P:nucleoside phosphate metabolic process"/>
    <property type="evidence" value="ECO:0007669"/>
    <property type="project" value="TreeGrafter"/>
</dbReference>
<dbReference type="PANTHER" id="PTHR11839:SF18">
    <property type="entry name" value="NUDIX HYDROLASE DOMAIN-CONTAINING PROTEIN"/>
    <property type="match status" value="1"/>
</dbReference>
<dbReference type="AlphaFoldDB" id="A0A2P8HAP0"/>
<evidence type="ECO:0000256" key="2">
    <source>
        <dbReference type="ARBA" id="ARBA00022801"/>
    </source>
</evidence>
<evidence type="ECO:0000313" key="4">
    <source>
        <dbReference type="EMBL" id="PSL43284.1"/>
    </source>
</evidence>
<proteinExistence type="predicted"/>
<evidence type="ECO:0000313" key="5">
    <source>
        <dbReference type="Proteomes" id="UP000242310"/>
    </source>
</evidence>
<dbReference type="EMBL" id="PYAV01000011">
    <property type="protein sequence ID" value="PSL43284.1"/>
    <property type="molecule type" value="Genomic_DNA"/>
</dbReference>
<organism evidence="4 5">
    <name type="scientific">Salsuginibacillus halophilus</name>
    <dbReference type="NCBI Taxonomy" id="517424"/>
    <lineage>
        <taxon>Bacteria</taxon>
        <taxon>Bacillati</taxon>
        <taxon>Bacillota</taxon>
        <taxon>Bacilli</taxon>
        <taxon>Bacillales</taxon>
        <taxon>Bacillaceae</taxon>
        <taxon>Salsuginibacillus</taxon>
    </lineage>
</organism>
<dbReference type="FunFam" id="3.90.79.10:FF:000024">
    <property type="entry name" value="ADP-ribose pyrophosphatase"/>
    <property type="match status" value="1"/>
</dbReference>
<dbReference type="InterPro" id="IPR000086">
    <property type="entry name" value="NUDIX_hydrolase_dom"/>
</dbReference>
<dbReference type="GO" id="GO:0019693">
    <property type="term" value="P:ribose phosphate metabolic process"/>
    <property type="evidence" value="ECO:0007669"/>
    <property type="project" value="TreeGrafter"/>
</dbReference>
<name>A0A2P8HAP0_9BACI</name>